<keyword evidence="7" id="KW-0175">Coiled coil</keyword>
<dbReference type="InterPro" id="IPR002110">
    <property type="entry name" value="Ankyrin_rpt"/>
</dbReference>
<dbReference type="InterPro" id="IPR011993">
    <property type="entry name" value="PH-like_dom_sf"/>
</dbReference>
<evidence type="ECO:0000256" key="3">
    <source>
        <dbReference type="ARBA" id="ARBA00022833"/>
    </source>
</evidence>
<keyword evidence="6" id="KW-0863">Zinc-finger</keyword>
<feature type="coiled-coil region" evidence="7">
    <location>
        <begin position="236"/>
        <end position="270"/>
    </location>
</feature>
<evidence type="ECO:0000259" key="11">
    <source>
        <dbReference type="PROSITE" id="PS50115"/>
    </source>
</evidence>
<dbReference type="PRINTS" id="PR00452">
    <property type="entry name" value="SH3DOMAIN"/>
</dbReference>
<feature type="region of interest" description="Disordered" evidence="8">
    <location>
        <begin position="769"/>
        <end position="792"/>
    </location>
</feature>
<dbReference type="PROSITE" id="PS50088">
    <property type="entry name" value="ANK_REPEAT"/>
    <property type="match status" value="1"/>
</dbReference>
<dbReference type="InterPro" id="IPR043593">
    <property type="entry name" value="ASAP"/>
</dbReference>
<feature type="domain" description="SH3" evidence="9">
    <location>
        <begin position="956"/>
        <end position="1018"/>
    </location>
</feature>
<dbReference type="InterPro" id="IPR001164">
    <property type="entry name" value="ArfGAP_dom"/>
</dbReference>
<dbReference type="SMART" id="SM00105">
    <property type="entry name" value="ArfGap"/>
    <property type="match status" value="1"/>
</dbReference>
<dbReference type="GeneID" id="101239380"/>
<dbReference type="SMART" id="SM00326">
    <property type="entry name" value="SH3"/>
    <property type="match status" value="1"/>
</dbReference>
<dbReference type="SMART" id="SM00233">
    <property type="entry name" value="PH"/>
    <property type="match status" value="1"/>
</dbReference>
<dbReference type="InterPro" id="IPR004148">
    <property type="entry name" value="BAR_dom"/>
</dbReference>
<dbReference type="Pfam" id="PF16746">
    <property type="entry name" value="BAR_3"/>
    <property type="match status" value="1"/>
</dbReference>
<keyword evidence="3" id="KW-0862">Zinc</keyword>
<evidence type="ECO:0000256" key="6">
    <source>
        <dbReference type="PROSITE-ProRule" id="PRU00288"/>
    </source>
</evidence>
<dbReference type="PROSITE" id="PS50115">
    <property type="entry name" value="ARFGAP"/>
    <property type="match status" value="1"/>
</dbReference>
<dbReference type="PANTHER" id="PTHR45854:SF3">
    <property type="entry name" value="ARFGAP WITH SH3 DOMAIN, ANK REPEAT AND PH DOMAIN-CONTAINING PROTEIN"/>
    <property type="match status" value="1"/>
</dbReference>
<dbReference type="SUPFAM" id="SSF50044">
    <property type="entry name" value="SH3-domain"/>
    <property type="match status" value="1"/>
</dbReference>
<dbReference type="Pfam" id="PF00169">
    <property type="entry name" value="PH"/>
    <property type="match status" value="1"/>
</dbReference>
<dbReference type="Gene3D" id="1.25.40.950">
    <property type="match status" value="1"/>
</dbReference>
<dbReference type="InterPro" id="IPR036770">
    <property type="entry name" value="Ankyrin_rpt-contain_sf"/>
</dbReference>
<dbReference type="InterPro" id="IPR037278">
    <property type="entry name" value="ARFGAP/RecO"/>
</dbReference>
<dbReference type="Gene3D" id="2.30.29.30">
    <property type="entry name" value="Pleckstrin-homology domain (PH domain)/Phosphotyrosine-binding domain (PTB)"/>
    <property type="match status" value="1"/>
</dbReference>
<reference evidence="13" key="1">
    <citation type="submission" date="2025-08" db="UniProtKB">
        <authorList>
            <consortium name="RefSeq"/>
        </authorList>
    </citation>
    <scope>IDENTIFICATION</scope>
</reference>
<feature type="domain" description="PH" evidence="10">
    <location>
        <begin position="298"/>
        <end position="392"/>
    </location>
</feature>
<feature type="domain" description="Arf-GAP" evidence="11">
    <location>
        <begin position="419"/>
        <end position="539"/>
    </location>
</feature>
<dbReference type="Gene3D" id="1.20.1270.60">
    <property type="entry name" value="Arfaptin homology (AH) domain/BAR domain"/>
    <property type="match status" value="1"/>
</dbReference>
<evidence type="ECO:0000256" key="8">
    <source>
        <dbReference type="SAM" id="MobiDB-lite"/>
    </source>
</evidence>
<dbReference type="SMART" id="SM00248">
    <property type="entry name" value="ANK"/>
    <property type="match status" value="3"/>
</dbReference>
<dbReference type="InterPro" id="IPR027267">
    <property type="entry name" value="AH/BAR_dom_sf"/>
</dbReference>
<evidence type="ECO:0000256" key="2">
    <source>
        <dbReference type="ARBA" id="ARBA00022723"/>
    </source>
</evidence>
<dbReference type="PROSITE" id="PS50297">
    <property type="entry name" value="ANK_REP_REGION"/>
    <property type="match status" value="1"/>
</dbReference>
<dbReference type="InterPro" id="IPR035836">
    <property type="entry name" value="ASAP1-like_SH3"/>
</dbReference>
<dbReference type="Gene3D" id="1.25.40.20">
    <property type="entry name" value="Ankyrin repeat-containing domain"/>
    <property type="match status" value="1"/>
</dbReference>
<feature type="region of interest" description="Disordered" evidence="8">
    <location>
        <begin position="713"/>
        <end position="753"/>
    </location>
</feature>
<dbReference type="InterPro" id="IPR001849">
    <property type="entry name" value="PH_domain"/>
</dbReference>
<feature type="region of interest" description="Disordered" evidence="8">
    <location>
        <begin position="817"/>
        <end position="864"/>
    </location>
</feature>
<dbReference type="PRINTS" id="PR00405">
    <property type="entry name" value="REVINTRACTNG"/>
</dbReference>
<feature type="compositionally biased region" description="Pro residues" evidence="8">
    <location>
        <begin position="898"/>
        <end position="907"/>
    </location>
</feature>
<evidence type="ECO:0000256" key="1">
    <source>
        <dbReference type="ARBA" id="ARBA00022443"/>
    </source>
</evidence>
<evidence type="ECO:0000259" key="10">
    <source>
        <dbReference type="PROSITE" id="PS50003"/>
    </source>
</evidence>
<evidence type="ECO:0000256" key="5">
    <source>
        <dbReference type="PROSITE-ProRule" id="PRU00192"/>
    </source>
</evidence>
<dbReference type="SUPFAM" id="SSF57863">
    <property type="entry name" value="ArfGap/RecO-like zinc finger"/>
    <property type="match status" value="1"/>
</dbReference>
<dbReference type="Gene3D" id="2.30.30.40">
    <property type="entry name" value="SH3 Domains"/>
    <property type="match status" value="1"/>
</dbReference>
<dbReference type="PROSITE" id="PS50002">
    <property type="entry name" value="SH3"/>
    <property type="match status" value="1"/>
</dbReference>
<name>A0ABM4BTD8_HYDVU</name>
<feature type="repeat" description="ANK" evidence="4">
    <location>
        <begin position="613"/>
        <end position="645"/>
    </location>
</feature>
<feature type="region of interest" description="Disordered" evidence="8">
    <location>
        <begin position="933"/>
        <end position="952"/>
    </location>
</feature>
<dbReference type="Pfam" id="PF01412">
    <property type="entry name" value="ArfGap"/>
    <property type="match status" value="1"/>
</dbReference>
<dbReference type="Gene3D" id="1.10.220.150">
    <property type="entry name" value="Arf GTPase activating protein"/>
    <property type="match status" value="1"/>
</dbReference>
<keyword evidence="4" id="KW-0040">ANK repeat</keyword>
<evidence type="ECO:0000313" key="13">
    <source>
        <dbReference type="RefSeq" id="XP_065652417.1"/>
    </source>
</evidence>
<dbReference type="RefSeq" id="XP_065652417.1">
    <property type="nucleotide sequence ID" value="XM_065796345.1"/>
</dbReference>
<protein>
    <submittedName>
        <fullName evidence="13">Arf-GAP with SH3 domain, ANK repeat and PH domain-containing protein 1 isoform X2</fullName>
    </submittedName>
</protein>
<dbReference type="InterPro" id="IPR001452">
    <property type="entry name" value="SH3_domain"/>
</dbReference>
<dbReference type="Pfam" id="PF14604">
    <property type="entry name" value="SH3_9"/>
    <property type="match status" value="1"/>
</dbReference>
<evidence type="ECO:0000256" key="7">
    <source>
        <dbReference type="SAM" id="Coils"/>
    </source>
</evidence>
<keyword evidence="2" id="KW-0479">Metal-binding</keyword>
<dbReference type="CDD" id="cd08834">
    <property type="entry name" value="ArfGap_ASAP"/>
    <property type="match status" value="1"/>
</dbReference>
<dbReference type="SUPFAM" id="SSF103657">
    <property type="entry name" value="BAR/IMD domain-like"/>
    <property type="match status" value="1"/>
</dbReference>
<proteinExistence type="predicted"/>
<dbReference type="SUPFAM" id="SSF48403">
    <property type="entry name" value="Ankyrin repeat"/>
    <property type="match status" value="1"/>
</dbReference>
<dbReference type="PROSITE" id="PS50003">
    <property type="entry name" value="PH_DOMAIN"/>
    <property type="match status" value="1"/>
</dbReference>
<dbReference type="InterPro" id="IPR036028">
    <property type="entry name" value="SH3-like_dom_sf"/>
</dbReference>
<organism evidence="12 13">
    <name type="scientific">Hydra vulgaris</name>
    <name type="common">Hydra</name>
    <name type="synonym">Hydra attenuata</name>
    <dbReference type="NCBI Taxonomy" id="6087"/>
    <lineage>
        <taxon>Eukaryota</taxon>
        <taxon>Metazoa</taxon>
        <taxon>Cnidaria</taxon>
        <taxon>Hydrozoa</taxon>
        <taxon>Hydroidolina</taxon>
        <taxon>Anthoathecata</taxon>
        <taxon>Aplanulata</taxon>
        <taxon>Hydridae</taxon>
        <taxon>Hydra</taxon>
    </lineage>
</organism>
<dbReference type="InterPro" id="IPR038508">
    <property type="entry name" value="ArfGAP_dom_sf"/>
</dbReference>
<feature type="region of interest" description="Disordered" evidence="8">
    <location>
        <begin position="897"/>
        <end position="917"/>
    </location>
</feature>
<gene>
    <name evidence="13" type="primary">LOC101239380</name>
</gene>
<dbReference type="Proteomes" id="UP001652625">
    <property type="component" value="Chromosome 04"/>
</dbReference>
<accession>A0ABM4BTD8</accession>
<sequence>MSVAQFINDCKQDLEGLGSFYPHHMGKYKTMIFNMDDVLESDKTAAHKFKKCVKSLHSVSLNHTISEVAYGDNMEKIGSVAISRESESGIGTAFLKLSYLTKELANHRKIMCENLNNMVLFPLNSLLKGDMNKIGYMKKPIEESWKEYKSKGLKRESRKKTTEIVLYRVENPEVSDESERERRQFMYNACEYLAKANEVKTKKGVELVQHLIEYYHAQLSYFNRGIELLENMRSYFDGLAGELQQLRLEKDEERKELLEIKNQLKVLLQLDSNSTKEGEKKTNQNYKLHGHQGDKNYGGEKYGYLSKRSEGVRKQWQKRYCVIKDGQFTLAHDKQSAPTTALNLLTSQVKPLQEKEKKLTFALMAHNRTYLFQAEDEADYDAWISVLSNAREEALHKAFGEGDESLSKEPVSSLKELTQGIISEVQRLPGNNNCVDCNAPNPTWLSINMGVLVCIECSGIHRDLGVHISRIRSLTLDRLGTAELLLARAVGNSGFNEIMEAELDPKFKPNSSSNMETRKEFIQQKYVQKRFIHASGNPPQALLEELMQAIEYHDILAILQLHAEGVDFSLSLADCPNNGTALHYCIETEDLTSLHIVDFIIQNCKNTNIQDNLGNTPLHLSVTRNNIECTKLLIRAGTQLDVANKAGKTALVIAQEKNNSEIIQLLQEAKEGQTSKCEHVKIDWGISETEDIYSTPLDIYELKQELKSDVSSALSSPNTTALGPILRSQSTPRSGLKTTGYPTPATSVTSSGQSMRHSVALPSAIQVLPSDKLVPPPPARKSTKTAPTTESLSTLSSNVPVLNTFAPKSAVTKVIEKSIGPPTPPTRTSSFIPRGSAIDQMLPRPDRPPPPTPIKSGHNRNVSDGNVLFNAEQQAKVHRNSVADSLNNAFISDIPVDPCAPPLPPPRPKGKSENNVTVSGSITHRPIQQDVPVVPEPQLSSPSKTVLTSQNKESKTKFRRAKALYDCDADHDDELSFVEGEVIIMIKEADPDWWYGEVEGEPHRNGVFPMSFVYVLSD</sequence>
<evidence type="ECO:0000259" key="9">
    <source>
        <dbReference type="PROSITE" id="PS50002"/>
    </source>
</evidence>
<dbReference type="SUPFAM" id="SSF50729">
    <property type="entry name" value="PH domain-like"/>
    <property type="match status" value="1"/>
</dbReference>
<evidence type="ECO:0000256" key="4">
    <source>
        <dbReference type="PROSITE-ProRule" id="PRU00023"/>
    </source>
</evidence>
<dbReference type="PANTHER" id="PTHR45854">
    <property type="entry name" value="ASAP FAMILY MEMBER"/>
    <property type="match status" value="1"/>
</dbReference>
<keyword evidence="12" id="KW-1185">Reference proteome</keyword>
<dbReference type="Pfam" id="PF12796">
    <property type="entry name" value="Ank_2"/>
    <property type="match status" value="1"/>
</dbReference>
<evidence type="ECO:0000313" key="12">
    <source>
        <dbReference type="Proteomes" id="UP001652625"/>
    </source>
</evidence>
<keyword evidence="1 5" id="KW-0728">SH3 domain</keyword>
<dbReference type="CDD" id="cd11821">
    <property type="entry name" value="SH3_ASAP"/>
    <property type="match status" value="1"/>
</dbReference>
<feature type="compositionally biased region" description="Polar residues" evidence="8">
    <location>
        <begin position="938"/>
        <end position="951"/>
    </location>
</feature>